<dbReference type="InterPro" id="IPR045269">
    <property type="entry name" value="Atg1-like"/>
</dbReference>
<evidence type="ECO:0000256" key="5">
    <source>
        <dbReference type="PROSITE-ProRule" id="PRU10141"/>
    </source>
</evidence>
<evidence type="ECO:0000256" key="4">
    <source>
        <dbReference type="ARBA" id="ARBA00022840"/>
    </source>
</evidence>
<accession>A0A8S1HDM3</accession>
<dbReference type="SMART" id="SM00220">
    <property type="entry name" value="S_TKc"/>
    <property type="match status" value="1"/>
</dbReference>
<proteinExistence type="predicted"/>
<keyword evidence="4 5" id="KW-0067">ATP-binding</keyword>
<dbReference type="GO" id="GO:0061709">
    <property type="term" value="P:reticulophagy"/>
    <property type="evidence" value="ECO:0007669"/>
    <property type="project" value="TreeGrafter"/>
</dbReference>
<feature type="compositionally biased region" description="Polar residues" evidence="6">
    <location>
        <begin position="581"/>
        <end position="612"/>
    </location>
</feature>
<dbReference type="GO" id="GO:0034727">
    <property type="term" value="P:piecemeal microautophagy of the nucleus"/>
    <property type="evidence" value="ECO:0007669"/>
    <property type="project" value="TreeGrafter"/>
</dbReference>
<protein>
    <recommendedName>
        <fullName evidence="7">Protein kinase domain-containing protein</fullName>
    </recommendedName>
</protein>
<dbReference type="OrthoDB" id="346907at2759"/>
<dbReference type="Pfam" id="PF21127">
    <property type="entry name" value="ATG1-like_MIT2"/>
    <property type="match status" value="1"/>
</dbReference>
<dbReference type="GO" id="GO:0005524">
    <property type="term" value="F:ATP binding"/>
    <property type="evidence" value="ECO:0007669"/>
    <property type="project" value="UniProtKB-UniRule"/>
</dbReference>
<dbReference type="PROSITE" id="PS50011">
    <property type="entry name" value="PROTEIN_KINASE_DOM"/>
    <property type="match status" value="1"/>
</dbReference>
<dbReference type="PROSITE" id="PS00108">
    <property type="entry name" value="PROTEIN_KINASE_ST"/>
    <property type="match status" value="1"/>
</dbReference>
<evidence type="ECO:0000256" key="2">
    <source>
        <dbReference type="ARBA" id="ARBA00022741"/>
    </source>
</evidence>
<feature type="compositionally biased region" description="Low complexity" evidence="6">
    <location>
        <begin position="529"/>
        <end position="541"/>
    </location>
</feature>
<dbReference type="GO" id="GO:0000045">
    <property type="term" value="P:autophagosome assembly"/>
    <property type="evidence" value="ECO:0007669"/>
    <property type="project" value="TreeGrafter"/>
</dbReference>
<dbReference type="GO" id="GO:0010508">
    <property type="term" value="P:positive regulation of autophagy"/>
    <property type="evidence" value="ECO:0007669"/>
    <property type="project" value="TreeGrafter"/>
</dbReference>
<dbReference type="AlphaFoldDB" id="A0A8S1HDM3"/>
<feature type="region of interest" description="Disordered" evidence="6">
    <location>
        <begin position="651"/>
        <end position="690"/>
    </location>
</feature>
<keyword evidence="1" id="KW-0808">Transferase</keyword>
<dbReference type="PROSITE" id="PS00107">
    <property type="entry name" value="PROTEIN_KINASE_ATP"/>
    <property type="match status" value="1"/>
</dbReference>
<feature type="region of interest" description="Disordered" evidence="6">
    <location>
        <begin position="324"/>
        <end position="423"/>
    </location>
</feature>
<dbReference type="GO" id="GO:0048675">
    <property type="term" value="P:axon extension"/>
    <property type="evidence" value="ECO:0007669"/>
    <property type="project" value="TreeGrafter"/>
</dbReference>
<keyword evidence="2 5" id="KW-0547">Nucleotide-binding</keyword>
<name>A0A8S1HDM3_9PELO</name>
<dbReference type="GO" id="GO:0000422">
    <property type="term" value="P:autophagy of mitochondrion"/>
    <property type="evidence" value="ECO:0007669"/>
    <property type="project" value="TreeGrafter"/>
</dbReference>
<sequence>MPCQSENAPSWLEEERAEEHRGRVDCRETQRCESHERLLVCWSTPTACRGQPGSKRELLGHGAFAIVYKGRHIDRPEIPVAIKAIAKKNISKSKNLLTKEIKILKELSGLKHENLVSLLKCTETPTHVYLVMEFCNGGDLADYLQQKTTLKEDTIQHFVIQIARALEAINKKDIVHRDLKPQNILLCYTNKTTTNAPYTDIVIKLADFGFARFLSDGVMAATLCGSPMYMAPEVIMSQNYDAKADLWSIGTIVFQCLTGKAPFQAQTPPQLKAYYEKSRDLRPNVPDWCSQNLRDLLLRLLKKNPRERISFEDFFNHPFLVTPPTPSSSKRIIEGVSQSPVPSRRAFGSPQTSALPVPRRGIASKLDSPTFGRRVLPHQNSQGSVPSSPRTSRRTVQPNGAPGLQDSGDFTFLPPLHQRQQEGSPVKQVQVHTGDAHSAMKAVPVPSQRLAFQKMEERRGASAVVAPPVQATSRSPVATHSFASHVAASPTSVTPNAAVIDNLNLPHTTFLVRGGAQRRSLAEPRTRRATLTTAEEPTLLPGQVPEHVEPLPKSATTTNLETFRQQRERSATAPVVPLNSPPLSQQEPLDNQKYLQTGPQSSTELATNQRTNGDSRRDIANKSISDISDDEDDDVREPIHLAFASNHPALDSSRMLDSCGASADEASSSSTNPSVAAVASSNSGVQNRHENPIDIERPFSFGNASSLPSRAPALFADRLDDDEDDVHAPPALEQETVLQEEHKQILAKLRFVVELVETLIHVAEQKENPLASAMANRKETPTTNAATSAYRRAEQLVVYVRALHMLSSALLLAQRNVANRVLHPSPAVQTVLNQLNDKYHQCLVRSQELASLGLPGQDPTMSIISAERIMYKHAVELCQAAALDELFGNPHLCSQRYQTAYMMLHTLSEQVHCDQDKNVLSKYKAAVEKRLRILERKGYVTAVNS</sequence>
<evidence type="ECO:0000256" key="3">
    <source>
        <dbReference type="ARBA" id="ARBA00022777"/>
    </source>
</evidence>
<dbReference type="CDD" id="cd14120">
    <property type="entry name" value="STKc_ULK1_2-like"/>
    <property type="match status" value="1"/>
</dbReference>
<dbReference type="GO" id="GO:0005776">
    <property type="term" value="C:autophagosome"/>
    <property type="evidence" value="ECO:0007669"/>
    <property type="project" value="TreeGrafter"/>
</dbReference>
<dbReference type="InterPro" id="IPR000719">
    <property type="entry name" value="Prot_kinase_dom"/>
</dbReference>
<dbReference type="Gene3D" id="1.10.510.10">
    <property type="entry name" value="Transferase(Phosphotransferase) domain 1"/>
    <property type="match status" value="1"/>
</dbReference>
<keyword evidence="9" id="KW-1185">Reference proteome</keyword>
<feature type="compositionally biased region" description="Low complexity" evidence="6">
    <location>
        <begin position="384"/>
        <end position="396"/>
    </location>
</feature>
<evidence type="ECO:0000313" key="9">
    <source>
        <dbReference type="Proteomes" id="UP000835052"/>
    </source>
</evidence>
<feature type="compositionally biased region" description="Low complexity" evidence="6">
    <location>
        <begin position="666"/>
        <end position="683"/>
    </location>
</feature>
<dbReference type="Proteomes" id="UP000835052">
    <property type="component" value="Unassembled WGS sequence"/>
</dbReference>
<evidence type="ECO:0000313" key="8">
    <source>
        <dbReference type="EMBL" id="CAD6193814.1"/>
    </source>
</evidence>
<evidence type="ECO:0000256" key="6">
    <source>
        <dbReference type="SAM" id="MobiDB-lite"/>
    </source>
</evidence>
<reference evidence="8" key="1">
    <citation type="submission" date="2020-10" db="EMBL/GenBank/DDBJ databases">
        <authorList>
            <person name="Kikuchi T."/>
        </authorList>
    </citation>
    <scope>NUCLEOTIDE SEQUENCE</scope>
    <source>
        <strain evidence="8">NKZ352</strain>
    </source>
</reference>
<feature type="region of interest" description="Disordered" evidence="6">
    <location>
        <begin position="515"/>
        <end position="633"/>
    </location>
</feature>
<feature type="binding site" evidence="5">
    <location>
        <position position="88"/>
    </location>
    <ligand>
        <name>ATP</name>
        <dbReference type="ChEBI" id="CHEBI:30616"/>
    </ligand>
</feature>
<dbReference type="EMBL" id="CAJGYM010000039">
    <property type="protein sequence ID" value="CAD6193814.1"/>
    <property type="molecule type" value="Genomic_DNA"/>
</dbReference>
<dbReference type="GO" id="GO:0042594">
    <property type="term" value="P:response to starvation"/>
    <property type="evidence" value="ECO:0007669"/>
    <property type="project" value="TreeGrafter"/>
</dbReference>
<evidence type="ECO:0000259" key="7">
    <source>
        <dbReference type="PROSITE" id="PS50011"/>
    </source>
</evidence>
<dbReference type="InterPro" id="IPR008271">
    <property type="entry name" value="Ser/Thr_kinase_AS"/>
</dbReference>
<dbReference type="Pfam" id="PF00069">
    <property type="entry name" value="Pkinase"/>
    <property type="match status" value="1"/>
</dbReference>
<keyword evidence="3" id="KW-0418">Kinase</keyword>
<dbReference type="PANTHER" id="PTHR24348:SF22">
    <property type="entry name" value="NON-SPECIFIC SERINE_THREONINE PROTEIN KINASE"/>
    <property type="match status" value="1"/>
</dbReference>
<feature type="compositionally biased region" description="Polar residues" evidence="6">
    <location>
        <begin position="554"/>
        <end position="563"/>
    </location>
</feature>
<dbReference type="GO" id="GO:0005829">
    <property type="term" value="C:cytosol"/>
    <property type="evidence" value="ECO:0007669"/>
    <property type="project" value="TreeGrafter"/>
</dbReference>
<evidence type="ECO:0000256" key="1">
    <source>
        <dbReference type="ARBA" id="ARBA00022679"/>
    </source>
</evidence>
<dbReference type="FunFam" id="1.10.510.10:FF:000493">
    <property type="entry name" value="serine/threonine-protein kinase unc-51 isoform X2"/>
    <property type="match status" value="1"/>
</dbReference>
<organism evidence="8 9">
    <name type="scientific">Caenorhabditis auriculariae</name>
    <dbReference type="NCBI Taxonomy" id="2777116"/>
    <lineage>
        <taxon>Eukaryota</taxon>
        <taxon>Metazoa</taxon>
        <taxon>Ecdysozoa</taxon>
        <taxon>Nematoda</taxon>
        <taxon>Chromadorea</taxon>
        <taxon>Rhabditida</taxon>
        <taxon>Rhabditina</taxon>
        <taxon>Rhabditomorpha</taxon>
        <taxon>Rhabditoidea</taxon>
        <taxon>Rhabditidae</taxon>
        <taxon>Peloderinae</taxon>
        <taxon>Caenorhabditis</taxon>
    </lineage>
</organism>
<dbReference type="InterPro" id="IPR011009">
    <property type="entry name" value="Kinase-like_dom_sf"/>
</dbReference>
<dbReference type="PANTHER" id="PTHR24348">
    <property type="entry name" value="SERINE/THREONINE-PROTEIN KINASE UNC-51-RELATED"/>
    <property type="match status" value="1"/>
</dbReference>
<dbReference type="InterPro" id="IPR017441">
    <property type="entry name" value="Protein_kinase_ATP_BS"/>
</dbReference>
<gene>
    <name evidence="8" type="ORF">CAUJ_LOCUS9733</name>
</gene>
<feature type="domain" description="Protein kinase" evidence="7">
    <location>
        <begin position="53"/>
        <end position="320"/>
    </location>
</feature>
<dbReference type="SUPFAM" id="SSF56112">
    <property type="entry name" value="Protein kinase-like (PK-like)"/>
    <property type="match status" value="1"/>
</dbReference>
<dbReference type="GO" id="GO:0004674">
    <property type="term" value="F:protein serine/threonine kinase activity"/>
    <property type="evidence" value="ECO:0007669"/>
    <property type="project" value="InterPro"/>
</dbReference>
<dbReference type="Gene3D" id="3.30.200.20">
    <property type="entry name" value="Phosphorylase Kinase, domain 1"/>
    <property type="match status" value="1"/>
</dbReference>
<comment type="caution">
    <text evidence="8">The sequence shown here is derived from an EMBL/GenBank/DDBJ whole genome shotgun (WGS) entry which is preliminary data.</text>
</comment>
<dbReference type="InterPro" id="IPR048941">
    <property type="entry name" value="ATG1-like_MIT2"/>
</dbReference>
<dbReference type="GO" id="GO:0034045">
    <property type="term" value="C:phagophore assembly site membrane"/>
    <property type="evidence" value="ECO:0007669"/>
    <property type="project" value="TreeGrafter"/>
</dbReference>